<dbReference type="STRING" id="13249.T1HRF5"/>
<keyword evidence="6" id="KW-0479">Metal-binding</keyword>
<keyword evidence="10" id="KW-0408">Iron</keyword>
<dbReference type="GO" id="GO:0004497">
    <property type="term" value="F:monooxygenase activity"/>
    <property type="evidence" value="ECO:0007669"/>
    <property type="project" value="UniProtKB-KW"/>
</dbReference>
<dbReference type="GO" id="GO:0020037">
    <property type="term" value="F:heme binding"/>
    <property type="evidence" value="ECO:0007669"/>
    <property type="project" value="InterPro"/>
</dbReference>
<keyword evidence="11" id="KW-0503">Monooxygenase</keyword>
<evidence type="ECO:0000256" key="11">
    <source>
        <dbReference type="ARBA" id="ARBA00023033"/>
    </source>
</evidence>
<evidence type="ECO:0000256" key="4">
    <source>
        <dbReference type="ARBA" id="ARBA00010617"/>
    </source>
</evidence>
<evidence type="ECO:0000256" key="2">
    <source>
        <dbReference type="ARBA" id="ARBA00004524"/>
    </source>
</evidence>
<dbReference type="GO" id="GO:0016705">
    <property type="term" value="F:oxidoreductase activity, acting on paired donors, with incorporation or reduction of molecular oxygen"/>
    <property type="evidence" value="ECO:0007669"/>
    <property type="project" value="InterPro"/>
</dbReference>
<evidence type="ECO:0000256" key="8">
    <source>
        <dbReference type="ARBA" id="ARBA00022848"/>
    </source>
</evidence>
<evidence type="ECO:0000313" key="14">
    <source>
        <dbReference type="Proteomes" id="UP000015103"/>
    </source>
</evidence>
<evidence type="ECO:0000313" key="13">
    <source>
        <dbReference type="EnsemblMetazoa" id="RPRC006625-PA"/>
    </source>
</evidence>
<reference evidence="13" key="1">
    <citation type="submission" date="2015-05" db="UniProtKB">
        <authorList>
            <consortium name="EnsemblMetazoa"/>
        </authorList>
    </citation>
    <scope>IDENTIFICATION</scope>
</reference>
<keyword evidence="12" id="KW-0472">Membrane</keyword>
<dbReference type="GO" id="GO:0005789">
    <property type="term" value="C:endoplasmic reticulum membrane"/>
    <property type="evidence" value="ECO:0007669"/>
    <property type="project" value="UniProtKB-SubCell"/>
</dbReference>
<dbReference type="EnsemblMetazoa" id="RPRC006625-RA">
    <property type="protein sequence ID" value="RPRC006625-PA"/>
    <property type="gene ID" value="RPRC006625"/>
</dbReference>
<evidence type="ECO:0000256" key="10">
    <source>
        <dbReference type="ARBA" id="ARBA00023004"/>
    </source>
</evidence>
<evidence type="ECO:0000256" key="9">
    <source>
        <dbReference type="ARBA" id="ARBA00023002"/>
    </source>
</evidence>
<dbReference type="Gene3D" id="1.10.630.10">
    <property type="entry name" value="Cytochrome P450"/>
    <property type="match status" value="1"/>
</dbReference>
<proteinExistence type="inferred from homology"/>
<keyword evidence="8" id="KW-0492">Microsome</keyword>
<dbReference type="Proteomes" id="UP000015103">
    <property type="component" value="Unassembled WGS sequence"/>
</dbReference>
<dbReference type="SUPFAM" id="SSF48264">
    <property type="entry name" value="Cytochrome P450"/>
    <property type="match status" value="1"/>
</dbReference>
<dbReference type="PANTHER" id="PTHR24292">
    <property type="entry name" value="CYTOCHROME P450"/>
    <property type="match status" value="1"/>
</dbReference>
<accession>T1HRF5</accession>
<dbReference type="VEuPathDB" id="VectorBase:RPRC006625"/>
<evidence type="ECO:0000256" key="5">
    <source>
        <dbReference type="ARBA" id="ARBA00022617"/>
    </source>
</evidence>
<dbReference type="HOGENOM" id="CLU_2111863_0_0_1"/>
<evidence type="ECO:0000256" key="3">
    <source>
        <dbReference type="ARBA" id="ARBA00004586"/>
    </source>
</evidence>
<name>T1HRF5_RHOPR</name>
<evidence type="ECO:0000256" key="12">
    <source>
        <dbReference type="ARBA" id="ARBA00023136"/>
    </source>
</evidence>
<dbReference type="PANTHER" id="PTHR24292:SF103">
    <property type="entry name" value="CYTOCHROME P450 6BS1"/>
    <property type="match status" value="1"/>
</dbReference>
<keyword evidence="14" id="KW-1185">Reference proteome</keyword>
<keyword evidence="9" id="KW-0560">Oxidoreductase</keyword>
<keyword evidence="7" id="KW-0256">Endoplasmic reticulum</keyword>
<dbReference type="GO" id="GO:0005506">
    <property type="term" value="F:iron ion binding"/>
    <property type="evidence" value="ECO:0007669"/>
    <property type="project" value="InterPro"/>
</dbReference>
<evidence type="ECO:0000256" key="6">
    <source>
        <dbReference type="ARBA" id="ARBA00022723"/>
    </source>
</evidence>
<sequence length="115" mass="13655">MKKNYDYFKDRGMPYYKIGYKNVVNWKVLFLKETIEDSIDKVYIKMAGYKYAGLPAVFGKPSILLLDPEMIEKILIKDFSYFQDRINSNFDLKVNPLQENLSNLKGQMWRHCVLN</sequence>
<organism evidence="13 14">
    <name type="scientific">Rhodnius prolixus</name>
    <name type="common">Triatomid bug</name>
    <dbReference type="NCBI Taxonomy" id="13249"/>
    <lineage>
        <taxon>Eukaryota</taxon>
        <taxon>Metazoa</taxon>
        <taxon>Ecdysozoa</taxon>
        <taxon>Arthropoda</taxon>
        <taxon>Hexapoda</taxon>
        <taxon>Insecta</taxon>
        <taxon>Pterygota</taxon>
        <taxon>Neoptera</taxon>
        <taxon>Paraneoptera</taxon>
        <taxon>Hemiptera</taxon>
        <taxon>Heteroptera</taxon>
        <taxon>Panheteroptera</taxon>
        <taxon>Cimicomorpha</taxon>
        <taxon>Reduviidae</taxon>
        <taxon>Triatominae</taxon>
        <taxon>Rhodnius</taxon>
    </lineage>
</organism>
<dbReference type="EMBL" id="ACPB03014201">
    <property type="status" value="NOT_ANNOTATED_CDS"/>
    <property type="molecule type" value="Genomic_DNA"/>
</dbReference>
<evidence type="ECO:0000256" key="1">
    <source>
        <dbReference type="ARBA" id="ARBA00001971"/>
    </source>
</evidence>
<comment type="cofactor">
    <cofactor evidence="1">
        <name>heme</name>
        <dbReference type="ChEBI" id="CHEBI:30413"/>
    </cofactor>
</comment>
<evidence type="ECO:0000256" key="7">
    <source>
        <dbReference type="ARBA" id="ARBA00022824"/>
    </source>
</evidence>
<dbReference type="AlphaFoldDB" id="T1HRF5"/>
<comment type="subcellular location">
    <subcellularLocation>
        <location evidence="3">Endoplasmic reticulum membrane</location>
    </subcellularLocation>
    <subcellularLocation>
        <location evidence="2">Microsome membrane</location>
    </subcellularLocation>
</comment>
<dbReference type="InterPro" id="IPR036396">
    <property type="entry name" value="Cyt_P450_sf"/>
</dbReference>
<protein>
    <submittedName>
        <fullName evidence="13">Uncharacterized protein</fullName>
    </submittedName>
</protein>
<comment type="similarity">
    <text evidence="4">Belongs to the cytochrome P450 family.</text>
</comment>
<dbReference type="InterPro" id="IPR050476">
    <property type="entry name" value="Insect_CytP450_Detox"/>
</dbReference>
<keyword evidence="5" id="KW-0349">Heme</keyword>
<dbReference type="InParanoid" id="T1HRF5"/>